<dbReference type="GO" id="GO:0009535">
    <property type="term" value="C:chloroplast thylakoid membrane"/>
    <property type="evidence" value="ECO:0007669"/>
    <property type="project" value="InterPro"/>
</dbReference>
<evidence type="ECO:0000256" key="1">
    <source>
        <dbReference type="SAM" id="MobiDB-lite"/>
    </source>
</evidence>
<feature type="region of interest" description="Disordered" evidence="1">
    <location>
        <begin position="43"/>
        <end position="72"/>
    </location>
</feature>
<name>A0A6P5XT97_DURZI</name>
<evidence type="ECO:0000313" key="3">
    <source>
        <dbReference type="Proteomes" id="UP000515121"/>
    </source>
</evidence>
<gene>
    <name evidence="4" type="primary">LOC111285975</name>
</gene>
<evidence type="ECO:0000313" key="4">
    <source>
        <dbReference type="RefSeq" id="XP_022731448.1"/>
    </source>
</evidence>
<feature type="compositionally biased region" description="Basic and acidic residues" evidence="1">
    <location>
        <begin position="59"/>
        <end position="68"/>
    </location>
</feature>
<proteinExistence type="predicted"/>
<dbReference type="AlphaFoldDB" id="A0A6P5XT97"/>
<dbReference type="GO" id="GO:0010598">
    <property type="term" value="C:NAD(P)H dehydrogenase complex (plastoquinone)"/>
    <property type="evidence" value="ECO:0007669"/>
    <property type="project" value="InterPro"/>
</dbReference>
<organism evidence="3 4">
    <name type="scientific">Durio zibethinus</name>
    <name type="common">Durian</name>
    <dbReference type="NCBI Taxonomy" id="66656"/>
    <lineage>
        <taxon>Eukaryota</taxon>
        <taxon>Viridiplantae</taxon>
        <taxon>Streptophyta</taxon>
        <taxon>Embryophyta</taxon>
        <taxon>Tracheophyta</taxon>
        <taxon>Spermatophyta</taxon>
        <taxon>Magnoliopsida</taxon>
        <taxon>eudicotyledons</taxon>
        <taxon>Gunneridae</taxon>
        <taxon>Pentapetalae</taxon>
        <taxon>rosids</taxon>
        <taxon>malvids</taxon>
        <taxon>Malvales</taxon>
        <taxon>Malvaceae</taxon>
        <taxon>Helicteroideae</taxon>
        <taxon>Durio</taxon>
    </lineage>
</organism>
<sequence>MAVSSTTATLYISGNSLHAPTPKNGSIFLNTIRFATKQRRLSIRSSGDVSSETPATEAESEKSIDEAPKGPPSLISALNVERALRGITITDADHYGRLGLQRGCSYEQVLTQISIVPSDKTGFFFFSLSFCPIVFQVTVAYKNEVDELLNQGLDEVELSKKMDLLKVSLKDNESYSILSSGEERRMYDWSLARSEQPDIYAWPFEVDITQTPREDPPPEEPEDVGPTRLVGYFMLVWLILSFVLSIALAR</sequence>
<accession>A0A6P5XT97</accession>
<dbReference type="InterPro" id="IPR044199">
    <property type="entry name" value="NdhU_chloroplastic"/>
</dbReference>
<protein>
    <submittedName>
        <fullName evidence="4">NAD(P)H-quinone oxidoreductase subunit U, chloroplastic isoform X1</fullName>
    </submittedName>
</protein>
<keyword evidence="2" id="KW-0472">Membrane</keyword>
<feature type="transmembrane region" description="Helical" evidence="2">
    <location>
        <begin position="229"/>
        <end position="249"/>
    </location>
</feature>
<keyword evidence="2" id="KW-1133">Transmembrane helix</keyword>
<dbReference type="RefSeq" id="XP_022731448.1">
    <property type="nucleotide sequence ID" value="XM_022875713.1"/>
</dbReference>
<keyword evidence="2" id="KW-0812">Transmembrane</keyword>
<dbReference type="Proteomes" id="UP000515121">
    <property type="component" value="Unplaced"/>
</dbReference>
<dbReference type="PANTHER" id="PTHR47726:SF1">
    <property type="entry name" value="NAD(P)H-QUINONE OXIDOREDUCTASE SUBUNIT U, CHLOROPLASTIC"/>
    <property type="match status" value="1"/>
</dbReference>
<keyword evidence="3" id="KW-1185">Reference proteome</keyword>
<evidence type="ECO:0000256" key="2">
    <source>
        <dbReference type="SAM" id="Phobius"/>
    </source>
</evidence>
<reference evidence="4" key="1">
    <citation type="submission" date="2025-08" db="UniProtKB">
        <authorList>
            <consortium name="RefSeq"/>
        </authorList>
    </citation>
    <scope>IDENTIFICATION</scope>
    <source>
        <tissue evidence="4">Fruit stalk</tissue>
    </source>
</reference>
<dbReference type="PANTHER" id="PTHR47726">
    <property type="entry name" value="NAD(P)H-QUINONE OXIDOREDUCTASE SUBUNIT U, CHLOROPLASTIC"/>
    <property type="match status" value="1"/>
</dbReference>
<dbReference type="KEGG" id="dzi:111285975"/>
<dbReference type="GeneID" id="111285975"/>